<gene>
    <name evidence="1" type="ORF">ABRQ22_14900</name>
</gene>
<dbReference type="EMBL" id="CP159290">
    <property type="protein sequence ID" value="XCH28877.1"/>
    <property type="molecule type" value="Genomic_DNA"/>
</dbReference>
<proteinExistence type="predicted"/>
<name>A0AAU8FY03_9MICO</name>
<accession>A0AAU8FY03</accession>
<protein>
    <submittedName>
        <fullName evidence="1">Uncharacterized protein</fullName>
    </submittedName>
</protein>
<sequence>MDTIALSPRTDDAERVREVHVPRGPWGRVRPAAEVIPPTQRPTDLGAFFQGVSDVVHDHMRY</sequence>
<reference evidence="1" key="1">
    <citation type="submission" date="2024-06" db="EMBL/GenBank/DDBJ databases">
        <title>Complete genome sequence of the cellulolytic actinobacterium, Cellulosimicrobium ES-005.</title>
        <authorList>
            <person name="Matthews C.T."/>
            <person name="Underwood K.D."/>
            <person name="Ghanchi K.M."/>
            <person name="Fields S.D."/>
            <person name="Gardner S.G."/>
        </authorList>
    </citation>
    <scope>NUCLEOTIDE SEQUENCE</scope>
    <source>
        <strain evidence="1">ES-005</strain>
    </source>
</reference>
<dbReference type="AlphaFoldDB" id="A0AAU8FY03"/>
<organism evidence="1">
    <name type="scientific">Cellulosimicrobium sp. ES-005</name>
    <dbReference type="NCBI Taxonomy" id="3163031"/>
    <lineage>
        <taxon>Bacteria</taxon>
        <taxon>Bacillati</taxon>
        <taxon>Actinomycetota</taxon>
        <taxon>Actinomycetes</taxon>
        <taxon>Micrococcales</taxon>
        <taxon>Promicromonosporaceae</taxon>
        <taxon>Cellulosimicrobium</taxon>
    </lineage>
</organism>
<dbReference type="RefSeq" id="WP_144721216.1">
    <property type="nucleotide sequence ID" value="NZ_CP159290.1"/>
</dbReference>
<evidence type="ECO:0000313" key="1">
    <source>
        <dbReference type="EMBL" id="XCH28877.1"/>
    </source>
</evidence>